<protein>
    <submittedName>
        <fullName evidence="2 4">Uncharacterized protein</fullName>
    </submittedName>
</protein>
<organism evidence="4">
    <name type="scientific">Enterobius vermicularis</name>
    <name type="common">Human pinworm</name>
    <dbReference type="NCBI Taxonomy" id="51028"/>
    <lineage>
        <taxon>Eukaryota</taxon>
        <taxon>Metazoa</taxon>
        <taxon>Ecdysozoa</taxon>
        <taxon>Nematoda</taxon>
        <taxon>Chromadorea</taxon>
        <taxon>Rhabditida</taxon>
        <taxon>Spirurina</taxon>
        <taxon>Oxyuridomorpha</taxon>
        <taxon>Oxyuroidea</taxon>
        <taxon>Oxyuridae</taxon>
        <taxon>Enterobius</taxon>
    </lineage>
</organism>
<evidence type="ECO:0000313" key="2">
    <source>
        <dbReference type="EMBL" id="VDD94459.1"/>
    </source>
</evidence>
<dbReference type="EMBL" id="UXUI01009887">
    <property type="protein sequence ID" value="VDD94459.1"/>
    <property type="molecule type" value="Genomic_DNA"/>
</dbReference>
<sequence>MAVLLLLIIMIQSVIDVVINESICYDTGEAAAAVADADGDYGEGDGGEGGNVDDIRQTAELLSIDKLPE</sequence>
<keyword evidence="1" id="KW-0732">Signal</keyword>
<accession>A0A0N4VGB5</accession>
<keyword evidence="3" id="KW-1185">Reference proteome</keyword>
<evidence type="ECO:0000256" key="1">
    <source>
        <dbReference type="SAM" id="SignalP"/>
    </source>
</evidence>
<evidence type="ECO:0000313" key="3">
    <source>
        <dbReference type="Proteomes" id="UP000274131"/>
    </source>
</evidence>
<reference evidence="2 3" key="2">
    <citation type="submission" date="2018-10" db="EMBL/GenBank/DDBJ databases">
        <authorList>
            <consortium name="Pathogen Informatics"/>
        </authorList>
    </citation>
    <scope>NUCLEOTIDE SEQUENCE [LARGE SCALE GENOMIC DNA]</scope>
</reference>
<reference evidence="4" key="1">
    <citation type="submission" date="2017-02" db="UniProtKB">
        <authorList>
            <consortium name="WormBaseParasite"/>
        </authorList>
    </citation>
    <scope>IDENTIFICATION</scope>
</reference>
<dbReference type="Proteomes" id="UP000274131">
    <property type="component" value="Unassembled WGS sequence"/>
</dbReference>
<dbReference type="WBParaSite" id="EVEC_0000981301-mRNA-1">
    <property type="protein sequence ID" value="EVEC_0000981301-mRNA-1"/>
    <property type="gene ID" value="EVEC_0000981301"/>
</dbReference>
<proteinExistence type="predicted"/>
<feature type="chain" id="PRO_5043122915" evidence="1">
    <location>
        <begin position="17"/>
        <end position="69"/>
    </location>
</feature>
<evidence type="ECO:0000313" key="4">
    <source>
        <dbReference type="WBParaSite" id="EVEC_0000981301-mRNA-1"/>
    </source>
</evidence>
<dbReference type="AlphaFoldDB" id="A0A0N4VGB5"/>
<name>A0A0N4VGB5_ENTVE</name>
<gene>
    <name evidence="2" type="ORF">EVEC_LOCUS9210</name>
</gene>
<feature type="signal peptide" evidence="1">
    <location>
        <begin position="1"/>
        <end position="16"/>
    </location>
</feature>